<evidence type="ECO:0000256" key="6">
    <source>
        <dbReference type="ARBA" id="ARBA00041911"/>
    </source>
</evidence>
<evidence type="ECO:0000313" key="10">
    <source>
        <dbReference type="Proteomes" id="UP001458880"/>
    </source>
</evidence>
<evidence type="ECO:0000256" key="7">
    <source>
        <dbReference type="SAM" id="Phobius"/>
    </source>
</evidence>
<dbReference type="PANTHER" id="PTHR45662:SF2">
    <property type="entry name" value="PHOSPHATIDYLINOSITOL-3-PHOSPHATASE SAC1"/>
    <property type="match status" value="1"/>
</dbReference>
<keyword evidence="7" id="KW-1133">Transmembrane helix</keyword>
<dbReference type="PROSITE" id="PS50275">
    <property type="entry name" value="SAC"/>
    <property type="match status" value="1"/>
</dbReference>
<dbReference type="EC" id="3.1.3.64" evidence="1"/>
<dbReference type="GO" id="GO:0046856">
    <property type="term" value="P:phosphatidylinositol dephosphorylation"/>
    <property type="evidence" value="ECO:0007669"/>
    <property type="project" value="TreeGrafter"/>
</dbReference>
<evidence type="ECO:0000256" key="2">
    <source>
        <dbReference type="ARBA" id="ARBA00036631"/>
    </source>
</evidence>
<dbReference type="GO" id="GO:0004438">
    <property type="term" value="F:phosphatidylinositol-3-phosphate phosphatase activity"/>
    <property type="evidence" value="ECO:0007669"/>
    <property type="project" value="UniProtKB-EC"/>
</dbReference>
<dbReference type="Proteomes" id="UP001458880">
    <property type="component" value="Unassembled WGS sequence"/>
</dbReference>
<evidence type="ECO:0000256" key="3">
    <source>
        <dbReference type="ARBA" id="ARBA00036807"/>
    </source>
</evidence>
<reference evidence="9 10" key="1">
    <citation type="journal article" date="2024" name="BMC Genomics">
        <title>De novo assembly and annotation of Popillia japonica's genome with initial clues to its potential as an invasive pest.</title>
        <authorList>
            <person name="Cucini C."/>
            <person name="Boschi S."/>
            <person name="Funari R."/>
            <person name="Cardaioli E."/>
            <person name="Iannotti N."/>
            <person name="Marturano G."/>
            <person name="Paoli F."/>
            <person name="Bruttini M."/>
            <person name="Carapelli A."/>
            <person name="Frati F."/>
            <person name="Nardi F."/>
        </authorList>
    </citation>
    <scope>NUCLEOTIDE SEQUENCE [LARGE SCALE GENOMIC DNA]</scope>
    <source>
        <strain evidence="9">DMR45628</strain>
    </source>
</reference>
<comment type="caution">
    <text evidence="9">The sequence shown here is derived from an EMBL/GenBank/DDBJ whole genome shotgun (WGS) entry which is preliminary data.</text>
</comment>
<evidence type="ECO:0000313" key="9">
    <source>
        <dbReference type="EMBL" id="KAK9752647.1"/>
    </source>
</evidence>
<keyword evidence="7" id="KW-0812">Transmembrane</keyword>
<evidence type="ECO:0000256" key="1">
    <source>
        <dbReference type="ARBA" id="ARBA00013038"/>
    </source>
</evidence>
<dbReference type="GO" id="GO:0005783">
    <property type="term" value="C:endoplasmic reticulum"/>
    <property type="evidence" value="ECO:0007669"/>
    <property type="project" value="TreeGrafter"/>
</dbReference>
<feature type="transmembrane region" description="Helical" evidence="7">
    <location>
        <begin position="571"/>
        <end position="592"/>
    </location>
</feature>
<name>A0AAW1N3R3_POPJA</name>
<sequence>MIQKQISLSTTKRTVRKLGYKFYKAKEKPLLTNFQKRNRLKRYARIIFKMDIYDDMNLYITSEKIYIEPKFGKEILVIDRISETMHTEYKCDQIPTTIKCEEFCGLLGFIAGHSIWKLAGSKLIPYFKSTIHMNSSQLSDNAVYVNMVEYVLSTPYYYFSYSYDITHTMQRLHSGGPAFQNQSILSRADPRFVWNFHLLKGFNKSEFKNFTLPLMHGFISINQCMINGYNFTWALISRRSALRAGTRLFKRGIDKDGNVANFVETEQILEYQADQSSFVQIRGSIPLYWIQYPDLRYKPPPRLTEVDVEEQKNACSRHLENTSLLYGRQILVNLVDHNRAEGRLGRAFEEMIHNIGLSSVRYEAFDFHSECRHMRWDRLSILIDRLSFDQDEMGFFLLMRDGSLISLQDGVFRTNCIDCLDRTNVVQSMLARRALTAVLRKLTILRSNENIEDHQNFETLFKSVWADNADLISIQYSGTGALKTDYTRTGKRTRTGLLKDGFNSLTRYYKNNFTDGFRQDALDLFHGLADLRSPLSIERGWRYITFPTVLLIAIAMFVTCAIIPPEYSTESLLFLLFWGAMVAATSTTILRYGHEFVDKPRLVSS</sequence>
<evidence type="ECO:0000259" key="8">
    <source>
        <dbReference type="PROSITE" id="PS50275"/>
    </source>
</evidence>
<gene>
    <name evidence="9" type="ORF">QE152_g3974</name>
</gene>
<keyword evidence="10" id="KW-1185">Reference proteome</keyword>
<dbReference type="InterPro" id="IPR002013">
    <property type="entry name" value="SAC_dom"/>
</dbReference>
<proteinExistence type="predicted"/>
<dbReference type="AlphaFoldDB" id="A0AAW1N3R3"/>
<organism evidence="9 10">
    <name type="scientific">Popillia japonica</name>
    <name type="common">Japanese beetle</name>
    <dbReference type="NCBI Taxonomy" id="7064"/>
    <lineage>
        <taxon>Eukaryota</taxon>
        <taxon>Metazoa</taxon>
        <taxon>Ecdysozoa</taxon>
        <taxon>Arthropoda</taxon>
        <taxon>Hexapoda</taxon>
        <taxon>Insecta</taxon>
        <taxon>Pterygota</taxon>
        <taxon>Neoptera</taxon>
        <taxon>Endopterygota</taxon>
        <taxon>Coleoptera</taxon>
        <taxon>Polyphaga</taxon>
        <taxon>Scarabaeiformia</taxon>
        <taxon>Scarabaeidae</taxon>
        <taxon>Rutelinae</taxon>
        <taxon>Popillia</taxon>
    </lineage>
</organism>
<dbReference type="EMBL" id="JASPKY010000018">
    <property type="protein sequence ID" value="KAK9752647.1"/>
    <property type="molecule type" value="Genomic_DNA"/>
</dbReference>
<evidence type="ECO:0000256" key="4">
    <source>
        <dbReference type="ARBA" id="ARBA00040795"/>
    </source>
</evidence>
<evidence type="ECO:0000256" key="5">
    <source>
        <dbReference type="ARBA" id="ARBA00041396"/>
    </source>
</evidence>
<protein>
    <recommendedName>
        <fullName evidence="4">Phosphatidylinositol-3-phosphatase SAC1</fullName>
        <ecNumber evidence="1">3.1.3.64</ecNumber>
    </recommendedName>
    <alternativeName>
        <fullName evidence="6">Phosphatidylinositol-4-phosphate phosphatase</fullName>
    </alternativeName>
    <alternativeName>
        <fullName evidence="5">Suppressor of actin mutations 1-like protein</fullName>
    </alternativeName>
</protein>
<dbReference type="GO" id="GO:0043812">
    <property type="term" value="F:phosphatidylinositol-4-phosphate phosphatase activity"/>
    <property type="evidence" value="ECO:0007669"/>
    <property type="project" value="TreeGrafter"/>
</dbReference>
<dbReference type="Pfam" id="PF02383">
    <property type="entry name" value="Syja_N"/>
    <property type="match status" value="1"/>
</dbReference>
<comment type="catalytic activity">
    <reaction evidence="3">
        <text>a 1,2-diacyl-sn-glycero-3-phospho-(1D-myo-inositol 4-phosphate) + H2O = a 1,2-diacyl-sn-glycero-3-phospho-(1D-myo-inositol) + phosphate</text>
        <dbReference type="Rhea" id="RHEA:55652"/>
        <dbReference type="ChEBI" id="CHEBI:15377"/>
        <dbReference type="ChEBI" id="CHEBI:43474"/>
        <dbReference type="ChEBI" id="CHEBI:57880"/>
        <dbReference type="ChEBI" id="CHEBI:58178"/>
    </reaction>
    <physiologicalReaction direction="left-to-right" evidence="3">
        <dbReference type="Rhea" id="RHEA:55653"/>
    </physiologicalReaction>
</comment>
<keyword evidence="7" id="KW-0472">Membrane</keyword>
<comment type="catalytic activity">
    <reaction evidence="2">
        <text>a 1,2-diacyl-sn-glycero-3-phospho-(1D-myo-inositol-3-phosphate) + H2O = a 1,2-diacyl-sn-glycero-3-phospho-(1D-myo-inositol) + phosphate</text>
        <dbReference type="Rhea" id="RHEA:12316"/>
        <dbReference type="ChEBI" id="CHEBI:15377"/>
        <dbReference type="ChEBI" id="CHEBI:43474"/>
        <dbReference type="ChEBI" id="CHEBI:57880"/>
        <dbReference type="ChEBI" id="CHEBI:58088"/>
        <dbReference type="EC" id="3.1.3.64"/>
    </reaction>
    <physiologicalReaction direction="left-to-right" evidence="2">
        <dbReference type="Rhea" id="RHEA:12317"/>
    </physiologicalReaction>
</comment>
<feature type="transmembrane region" description="Helical" evidence="7">
    <location>
        <begin position="543"/>
        <end position="565"/>
    </location>
</feature>
<dbReference type="PANTHER" id="PTHR45662">
    <property type="entry name" value="PHOSPHATIDYLINOSITIDE PHOSPHATASE SAC1"/>
    <property type="match status" value="1"/>
</dbReference>
<accession>A0AAW1N3R3</accession>
<feature type="domain" description="SAC" evidence="8">
    <location>
        <begin position="148"/>
        <end position="478"/>
    </location>
</feature>